<dbReference type="SMART" id="SM01372">
    <property type="entry name" value="E2F_TDP"/>
    <property type="match status" value="1"/>
</dbReference>
<dbReference type="Pfam" id="PF16421">
    <property type="entry name" value="E2F_CC-MB"/>
    <property type="match status" value="1"/>
</dbReference>
<keyword evidence="10" id="KW-1185">Reference proteome</keyword>
<dbReference type="PANTHER" id="PTHR22774:SF11">
    <property type="entry name" value="CHOREIN N-TERMINAL DOMAIN-CONTAINING PROTEIN"/>
    <property type="match status" value="1"/>
</dbReference>
<organism evidence="9 10">
    <name type="scientific">Oikopleura dioica</name>
    <name type="common">Tunicate</name>
    <dbReference type="NCBI Taxonomy" id="34765"/>
    <lineage>
        <taxon>Eukaryota</taxon>
        <taxon>Metazoa</taxon>
        <taxon>Chordata</taxon>
        <taxon>Tunicata</taxon>
        <taxon>Appendicularia</taxon>
        <taxon>Copelata</taxon>
        <taxon>Oikopleuridae</taxon>
        <taxon>Oikopleura</taxon>
    </lineage>
</organism>
<gene>
    <name evidence="9" type="ORF">OKIOD_LOCUS16667</name>
</gene>
<feature type="coiled-coil region" evidence="6">
    <location>
        <begin position="851"/>
        <end position="885"/>
    </location>
</feature>
<sequence>MTSLIKKSILKFLTQFTTNLTPDDIQLSSLKGEAEVRNLELSTSALQNLLNIPTWLKVNHAKVNHVGLKIHLMSIQTKPIKITFDHVTLEVEAIQSPRAPNGPSPLQDNRKKIQWASFRLEATWPDAAPVKLITNQGEVRIRLRRRIADCVVIANKLEVLLDDLLWILSDRQIQAALLCVKSLSDAIEASRRQMMKLQRSNSDMSLASSDTASSTTSPENHLQESSQHFSINKLDLHICEESADASSVQLSLYDLAVDLYPGRKAAKSRKEFIPYTSAMMARDKWVEPILNVFRDEFKLLREKSKPVERVTKLKENVIVLRLRNVDLYQVSSPTRHNSEGKKLFSFGGKKLNLPSEIPLFHYEATEYYTPDGSDYVLPHNNQYIQVNAPVIDFDEETIIWMSKILTNASKCINEALVELGLDEEKDQSAVDHVDMLVDHICLLSNLVDIYQFIDKSPFQIHSSKLAPFIAATKSQSPTLEKYLAQTAKPRFCRAAVIAKAQDDLFTVHVSDVFIEIGKTKPKKLILPISVDVYAQLEKQIIVHVPDVFTSVNHDDFITILQFLDQLTEMSKKMLPEAPEDEAVNKTPSPNIDVLVKSAELDLELVPFSSKLSDPPPEPALKGMPKQTPFQLPKSLLQVKLVPILVKILPDGEMTISSKVHLLNKSYLSKTKEKFSSYLLNGARVSSVANQPTLEVQIKDDDIFVKIQNTKIEILSSIVSDLGPFAESPIPPSIDGPTIHIALENVGLILLPDVPPFYEKTVVTDLQVGIEQLSIAKLPNGSLSIGKLVTCPDVPGLSAGPLSIQEKTEKAPKPPPRNRSLHVQTKSVETQTDPTTPRSLSPEQIEYNDGIIGDLQDRNLALMREREALRETLEQMQDAMIESEQRRSLVRIRFDGNFFAAVFMEPRMSSLGSSIPRPNLSHCSSPRFFTDGDESDNTPNRKADTSLGATAKRFVTLLTSSNDQTIELNEAARRLQAPKRRIYDVTNVLEGIGLVAKKTKNHFQWVGGDVDTENSVENDEQEIANLRKRDAELTQAIEQQEIQLRSLTECNDELGYVTCDDLRSIFRNHLVLCLKAPPDTKVEVPEPSAGTEFPYEMRLKSTKGVIDCYLCPEDIQGASMSASALENSKRDTTLTTEDEESEVADNANSSHNDSNGSTSRFLPFSPLSEADYLFTLDENEGLQNLFDIQ</sequence>
<name>A0ABN7TEA3_OIKDI</name>
<dbReference type="InterPro" id="IPR037241">
    <property type="entry name" value="E2F-DP_heterodim"/>
</dbReference>
<comment type="subcellular location">
    <subcellularLocation>
        <location evidence="5">Nucleus</location>
    </subcellularLocation>
</comment>
<dbReference type="SUPFAM" id="SSF144074">
    <property type="entry name" value="E2F-DP heterodimerization region"/>
    <property type="match status" value="1"/>
</dbReference>
<proteinExistence type="inferred from homology"/>
<dbReference type="PANTHER" id="PTHR22774">
    <property type="entry name" value="CHOREIN N-TERMINAL DOMAIN-CONTAINING PROTEIN"/>
    <property type="match status" value="1"/>
</dbReference>
<protein>
    <submittedName>
        <fullName evidence="9">Oidioi.mRNA.OKI2018_I69.chr2.g7902.t1.cds</fullName>
    </submittedName>
</protein>
<dbReference type="CDD" id="cd14660">
    <property type="entry name" value="E2F_DD"/>
    <property type="match status" value="1"/>
</dbReference>
<evidence type="ECO:0000256" key="6">
    <source>
        <dbReference type="SAM" id="Coils"/>
    </source>
</evidence>
<feature type="coiled-coil region" evidence="6">
    <location>
        <begin position="1015"/>
        <end position="1042"/>
    </location>
</feature>
<feature type="region of interest" description="Disordered" evidence="7">
    <location>
        <begin position="1120"/>
        <end position="1161"/>
    </location>
</feature>
<feature type="domain" description="E2F/DP family winged-helix DNA-binding" evidence="8">
    <location>
        <begin position="941"/>
        <end position="1006"/>
    </location>
</feature>
<dbReference type="Gene3D" id="1.10.10.10">
    <property type="entry name" value="Winged helix-like DNA-binding domain superfamily/Winged helix DNA-binding domain"/>
    <property type="match status" value="1"/>
</dbReference>
<dbReference type="InterPro" id="IPR036390">
    <property type="entry name" value="WH_DNA-bd_sf"/>
</dbReference>
<dbReference type="SUPFAM" id="SSF46785">
    <property type="entry name" value="Winged helix' DNA-binding domain"/>
    <property type="match status" value="1"/>
</dbReference>
<evidence type="ECO:0000256" key="1">
    <source>
        <dbReference type="ARBA" id="ARBA00010940"/>
    </source>
</evidence>
<evidence type="ECO:0000313" key="10">
    <source>
        <dbReference type="Proteomes" id="UP001158576"/>
    </source>
</evidence>
<evidence type="ECO:0000256" key="4">
    <source>
        <dbReference type="ARBA" id="ARBA00023163"/>
    </source>
</evidence>
<dbReference type="Proteomes" id="UP001158576">
    <property type="component" value="Chromosome 2"/>
</dbReference>
<keyword evidence="2 5" id="KW-0805">Transcription regulation</keyword>
<dbReference type="Pfam" id="PF02319">
    <property type="entry name" value="WHD_E2F_TDP"/>
    <property type="match status" value="1"/>
</dbReference>
<evidence type="ECO:0000256" key="3">
    <source>
        <dbReference type="ARBA" id="ARBA00023125"/>
    </source>
</evidence>
<evidence type="ECO:0000259" key="8">
    <source>
        <dbReference type="SMART" id="SM01372"/>
    </source>
</evidence>
<feature type="compositionally biased region" description="Polar residues" evidence="7">
    <location>
        <begin position="820"/>
        <end position="841"/>
    </location>
</feature>
<dbReference type="EMBL" id="OU015567">
    <property type="protein sequence ID" value="CAG5113812.1"/>
    <property type="molecule type" value="Genomic_DNA"/>
</dbReference>
<evidence type="ECO:0000256" key="2">
    <source>
        <dbReference type="ARBA" id="ARBA00023015"/>
    </source>
</evidence>
<feature type="region of interest" description="Disordered" evidence="7">
    <location>
        <begin position="198"/>
        <end position="224"/>
    </location>
</feature>
<evidence type="ECO:0000313" key="9">
    <source>
        <dbReference type="EMBL" id="CAG5113812.1"/>
    </source>
</evidence>
<evidence type="ECO:0000256" key="7">
    <source>
        <dbReference type="SAM" id="MobiDB-lite"/>
    </source>
</evidence>
<dbReference type="InterPro" id="IPR036388">
    <property type="entry name" value="WH-like_DNA-bd_sf"/>
</dbReference>
<reference evidence="9 10" key="1">
    <citation type="submission" date="2021-04" db="EMBL/GenBank/DDBJ databases">
        <authorList>
            <person name="Bliznina A."/>
        </authorList>
    </citation>
    <scope>NUCLEOTIDE SEQUENCE [LARGE SCALE GENOMIC DNA]</scope>
</reference>
<dbReference type="Pfam" id="PF24917">
    <property type="entry name" value="BLTP3A_B"/>
    <property type="match status" value="3"/>
</dbReference>
<dbReference type="InterPro" id="IPR032198">
    <property type="entry name" value="E2F_CC-MB"/>
</dbReference>
<feature type="region of interest" description="Disordered" evidence="7">
    <location>
        <begin position="798"/>
        <end position="844"/>
    </location>
</feature>
<evidence type="ECO:0000256" key="5">
    <source>
        <dbReference type="RuleBase" id="RU003796"/>
    </source>
</evidence>
<feature type="compositionally biased region" description="Low complexity" evidence="7">
    <location>
        <begin position="202"/>
        <end position="217"/>
    </location>
</feature>
<dbReference type="InterPro" id="IPR026728">
    <property type="entry name" value="BLTP3A/B"/>
</dbReference>
<keyword evidence="3 5" id="KW-0238">DNA-binding</keyword>
<keyword evidence="4 5" id="KW-0804">Transcription</keyword>
<keyword evidence="6" id="KW-0175">Coiled coil</keyword>
<feature type="compositionally biased region" description="Low complexity" evidence="7">
    <location>
        <begin position="1143"/>
        <end position="1156"/>
    </location>
</feature>
<comment type="similarity">
    <text evidence="1 5">Belongs to the E2F/DP family.</text>
</comment>
<dbReference type="Gene3D" id="6.10.250.540">
    <property type="match status" value="1"/>
</dbReference>
<keyword evidence="5" id="KW-0539">Nucleus</keyword>
<dbReference type="InterPro" id="IPR003316">
    <property type="entry name" value="E2F_WHTH_DNA-bd_dom"/>
</dbReference>
<accession>A0ABN7TEA3</accession>